<keyword evidence="13" id="KW-1185">Reference proteome</keyword>
<feature type="signal peptide" evidence="10">
    <location>
        <begin position="1"/>
        <end position="18"/>
    </location>
</feature>
<dbReference type="PROSITE" id="PS50866">
    <property type="entry name" value="GOLD"/>
    <property type="match status" value="1"/>
</dbReference>
<protein>
    <submittedName>
        <fullName evidence="12">(diamondback moth) hypothetical protein</fullName>
    </submittedName>
</protein>
<dbReference type="PANTHER" id="PTHR22811">
    <property type="entry name" value="TRANSMEMBRANE EMP24 DOMAIN-CONTAINING PROTEIN"/>
    <property type="match status" value="1"/>
</dbReference>
<keyword evidence="4 9" id="KW-0812">Transmembrane</keyword>
<evidence type="ECO:0000256" key="9">
    <source>
        <dbReference type="RuleBase" id="RU003827"/>
    </source>
</evidence>
<dbReference type="InterPro" id="IPR036598">
    <property type="entry name" value="GOLD_dom_sf"/>
</dbReference>
<evidence type="ECO:0000256" key="10">
    <source>
        <dbReference type="SAM" id="SignalP"/>
    </source>
</evidence>
<evidence type="ECO:0000256" key="1">
    <source>
        <dbReference type="ARBA" id="ARBA00004479"/>
    </source>
</evidence>
<name>A0A8S4FX97_PLUXY</name>
<feature type="domain" description="GOLD" evidence="11">
    <location>
        <begin position="37"/>
        <end position="121"/>
    </location>
</feature>
<dbReference type="EMBL" id="CAJHNJ030000054">
    <property type="protein sequence ID" value="CAG9132870.1"/>
    <property type="molecule type" value="Genomic_DNA"/>
</dbReference>
<keyword evidence="7" id="KW-0472">Membrane</keyword>
<evidence type="ECO:0000256" key="8">
    <source>
        <dbReference type="ARBA" id="ARBA00037847"/>
    </source>
</evidence>
<dbReference type="InterPro" id="IPR015720">
    <property type="entry name" value="Emp24-like"/>
</dbReference>
<keyword evidence="3" id="KW-0217">Developmental protein</keyword>
<proteinExistence type="inferred from homology"/>
<accession>A0A8S4FX97</accession>
<evidence type="ECO:0000256" key="6">
    <source>
        <dbReference type="ARBA" id="ARBA00022989"/>
    </source>
</evidence>
<evidence type="ECO:0000256" key="7">
    <source>
        <dbReference type="ARBA" id="ARBA00023136"/>
    </source>
</evidence>
<dbReference type="Pfam" id="PF01105">
    <property type="entry name" value="EMP24_GP25L"/>
    <property type="match status" value="1"/>
</dbReference>
<evidence type="ECO:0000256" key="5">
    <source>
        <dbReference type="ARBA" id="ARBA00022729"/>
    </source>
</evidence>
<dbReference type="AlphaFoldDB" id="A0A8S4FX97"/>
<keyword evidence="5 10" id="KW-0732">Signal</keyword>
<sequence length="237" mass="27058">MSFTKLLLTLLVLASARCQVISPVHSDMNFRVEPGARTCFFERARAGQTLEAQYQVLDGQHGDLDISFDIIDPSGSKILSDYKKPQNAIIMDLTEDGDYAFCMDNTYSRMNSKLVFVYVLLEDKIEESTEAIVEEDQNEEVLEWMGVDENGEQYFVEIRHIAASMSRTLAQVVRARHMMDLYAATKTRDSYLAFEETFVVDAWSALQICCMVLVGAVQVYMIKKLFNKPSEDLKSYY</sequence>
<dbReference type="GO" id="GO:0016020">
    <property type="term" value="C:membrane"/>
    <property type="evidence" value="ECO:0007669"/>
    <property type="project" value="UniProtKB-SubCell"/>
</dbReference>
<comment type="similarity">
    <text evidence="2 9">Belongs to the EMP24/GP25L family.</text>
</comment>
<evidence type="ECO:0000259" key="11">
    <source>
        <dbReference type="PROSITE" id="PS50866"/>
    </source>
</evidence>
<dbReference type="GO" id="GO:0012505">
    <property type="term" value="C:endomembrane system"/>
    <property type="evidence" value="ECO:0007669"/>
    <property type="project" value="UniProtKB-SubCell"/>
</dbReference>
<dbReference type="Proteomes" id="UP000653454">
    <property type="component" value="Unassembled WGS sequence"/>
</dbReference>
<comment type="caution">
    <text evidence="12">The sequence shown here is derived from an EMBL/GenBank/DDBJ whole genome shotgun (WGS) entry which is preliminary data.</text>
</comment>
<organism evidence="12 13">
    <name type="scientific">Plutella xylostella</name>
    <name type="common">Diamondback moth</name>
    <name type="synonym">Plutella maculipennis</name>
    <dbReference type="NCBI Taxonomy" id="51655"/>
    <lineage>
        <taxon>Eukaryota</taxon>
        <taxon>Metazoa</taxon>
        <taxon>Ecdysozoa</taxon>
        <taxon>Arthropoda</taxon>
        <taxon>Hexapoda</taxon>
        <taxon>Insecta</taxon>
        <taxon>Pterygota</taxon>
        <taxon>Neoptera</taxon>
        <taxon>Endopterygota</taxon>
        <taxon>Lepidoptera</taxon>
        <taxon>Glossata</taxon>
        <taxon>Ditrysia</taxon>
        <taxon>Yponomeutoidea</taxon>
        <taxon>Plutellidae</taxon>
        <taxon>Plutella</taxon>
    </lineage>
</organism>
<feature type="chain" id="PRO_5035864146" evidence="10">
    <location>
        <begin position="19"/>
        <end position="237"/>
    </location>
</feature>
<evidence type="ECO:0000256" key="2">
    <source>
        <dbReference type="ARBA" id="ARBA00007104"/>
    </source>
</evidence>
<evidence type="ECO:0000313" key="13">
    <source>
        <dbReference type="Proteomes" id="UP000653454"/>
    </source>
</evidence>
<evidence type="ECO:0000256" key="3">
    <source>
        <dbReference type="ARBA" id="ARBA00022473"/>
    </source>
</evidence>
<comment type="subcellular location">
    <subcellularLocation>
        <location evidence="8">Endomembrane system</location>
        <topology evidence="8">Single-pass membrane protein</topology>
    </subcellularLocation>
    <subcellularLocation>
        <location evidence="1 9">Membrane</location>
        <topology evidence="1 9">Single-pass type I membrane protein</topology>
    </subcellularLocation>
</comment>
<evidence type="ECO:0000256" key="4">
    <source>
        <dbReference type="ARBA" id="ARBA00022692"/>
    </source>
</evidence>
<gene>
    <name evidence="12" type="ORF">PLXY2_LOCUS11094</name>
</gene>
<reference evidence="12" key="1">
    <citation type="submission" date="2020-11" db="EMBL/GenBank/DDBJ databases">
        <authorList>
            <person name="Whiteford S."/>
        </authorList>
    </citation>
    <scope>NUCLEOTIDE SEQUENCE</scope>
</reference>
<dbReference type="InterPro" id="IPR009038">
    <property type="entry name" value="GOLD_dom"/>
</dbReference>
<dbReference type="SUPFAM" id="SSF101576">
    <property type="entry name" value="Supernatant protein factor (SPF), C-terminal domain"/>
    <property type="match status" value="1"/>
</dbReference>
<evidence type="ECO:0000313" key="12">
    <source>
        <dbReference type="EMBL" id="CAG9132870.1"/>
    </source>
</evidence>
<dbReference type="SMART" id="SM01190">
    <property type="entry name" value="EMP24_GP25L"/>
    <property type="match status" value="1"/>
</dbReference>
<keyword evidence="6" id="KW-1133">Transmembrane helix</keyword>